<gene>
    <name evidence="1" type="ORF">F511_39763</name>
</gene>
<evidence type="ECO:0000313" key="2">
    <source>
        <dbReference type="Proteomes" id="UP000250235"/>
    </source>
</evidence>
<name>A0A2Z7CLN4_9LAMI</name>
<keyword evidence="2" id="KW-1185">Reference proteome</keyword>
<dbReference type="AlphaFoldDB" id="A0A2Z7CLN4"/>
<accession>A0A2Z7CLN4</accession>
<dbReference type="EMBL" id="KQ994565">
    <property type="protein sequence ID" value="KZV47848.1"/>
    <property type="molecule type" value="Genomic_DNA"/>
</dbReference>
<organism evidence="1 2">
    <name type="scientific">Dorcoceras hygrometricum</name>
    <dbReference type="NCBI Taxonomy" id="472368"/>
    <lineage>
        <taxon>Eukaryota</taxon>
        <taxon>Viridiplantae</taxon>
        <taxon>Streptophyta</taxon>
        <taxon>Embryophyta</taxon>
        <taxon>Tracheophyta</taxon>
        <taxon>Spermatophyta</taxon>
        <taxon>Magnoliopsida</taxon>
        <taxon>eudicotyledons</taxon>
        <taxon>Gunneridae</taxon>
        <taxon>Pentapetalae</taxon>
        <taxon>asterids</taxon>
        <taxon>lamiids</taxon>
        <taxon>Lamiales</taxon>
        <taxon>Gesneriaceae</taxon>
        <taxon>Didymocarpoideae</taxon>
        <taxon>Trichosporeae</taxon>
        <taxon>Loxocarpinae</taxon>
        <taxon>Dorcoceras</taxon>
    </lineage>
</organism>
<reference evidence="1 2" key="1">
    <citation type="journal article" date="2015" name="Proc. Natl. Acad. Sci. U.S.A.">
        <title>The resurrection genome of Boea hygrometrica: A blueprint for survival of dehydration.</title>
        <authorList>
            <person name="Xiao L."/>
            <person name="Yang G."/>
            <person name="Zhang L."/>
            <person name="Yang X."/>
            <person name="Zhao S."/>
            <person name="Ji Z."/>
            <person name="Zhou Q."/>
            <person name="Hu M."/>
            <person name="Wang Y."/>
            <person name="Chen M."/>
            <person name="Xu Y."/>
            <person name="Jin H."/>
            <person name="Xiao X."/>
            <person name="Hu G."/>
            <person name="Bao F."/>
            <person name="Hu Y."/>
            <person name="Wan P."/>
            <person name="Li L."/>
            <person name="Deng X."/>
            <person name="Kuang T."/>
            <person name="Xiang C."/>
            <person name="Zhu J.K."/>
            <person name="Oliver M.J."/>
            <person name="He Y."/>
        </authorList>
    </citation>
    <scope>NUCLEOTIDE SEQUENCE [LARGE SCALE GENOMIC DNA]</scope>
    <source>
        <strain evidence="2">cv. XS01</strain>
    </source>
</reference>
<proteinExistence type="predicted"/>
<dbReference type="Proteomes" id="UP000250235">
    <property type="component" value="Unassembled WGS sequence"/>
</dbReference>
<evidence type="ECO:0000313" key="1">
    <source>
        <dbReference type="EMBL" id="KZV47848.1"/>
    </source>
</evidence>
<sequence length="432" mass="45878">MVAPSNATAEISSQHSKMLTNTCHSFVDPCISAPAAGSNHSKRNYCQQITMRHAYVISTDSKFISLELQVVQQPPLSEEDKKEKTRNASLSKASYRMIGHSLDSIVPLNALTAEPSQLRYDCYHLVMTVTPATSSDLVDRCLAIGLNLGEIQLLVGISAVIAEIVDISDESESGSVGLLLLRRFVSYPFRRQRSSWKRIAETSPLFVAAIRVFSVAGASTSSFGLVGTTAFRFCSDVDRDRTSFVAAIRVFSAAGASTSSFGLVGTTAFRFSARIQLLGCARIQLLIEGSAVVVAAIRVFSAAGASTSSFGLVGSTTFRFSARIQLLGCVRIQLLIEGSAVVDRCLAIGLNLGEIQLLVGISAVIAEVADSSDESESGSIGLLLLGVSSHTLFDVGLQDERVTPVYLKAGGVRVTPVPHLPAGTVSCYGRSG</sequence>
<protein>
    <submittedName>
        <fullName evidence="1">Protein ABERRANT POLLEN TRANSMISSION 1</fullName>
    </submittedName>
</protein>